<evidence type="ECO:0000259" key="2">
    <source>
        <dbReference type="PROSITE" id="PS50954"/>
    </source>
</evidence>
<dbReference type="PROSITE" id="PS50954">
    <property type="entry name" value="LEM"/>
    <property type="match status" value="1"/>
</dbReference>
<comment type="caution">
    <text evidence="3">The sequence shown here is derived from an EMBL/GenBank/DDBJ whole genome shotgun (WGS) entry which is preliminary data.</text>
</comment>
<dbReference type="PANTHER" id="PTHR12019:SF9">
    <property type="entry name" value="THYMOPOIETIN"/>
    <property type="match status" value="1"/>
</dbReference>
<feature type="domain" description="LEM" evidence="2">
    <location>
        <begin position="9"/>
        <end position="53"/>
    </location>
</feature>
<evidence type="ECO:0000313" key="3">
    <source>
        <dbReference type="EMBL" id="KAG8193549.1"/>
    </source>
</evidence>
<dbReference type="InterPro" id="IPR003887">
    <property type="entry name" value="LEM_dom"/>
</dbReference>
<protein>
    <recommendedName>
        <fullName evidence="2">LEM domain-containing protein</fullName>
    </recommendedName>
</protein>
<dbReference type="SUPFAM" id="SSF63451">
    <property type="entry name" value="LEM domain"/>
    <property type="match status" value="1"/>
</dbReference>
<dbReference type="Pfam" id="PF03020">
    <property type="entry name" value="LEM"/>
    <property type="match status" value="1"/>
</dbReference>
<feature type="region of interest" description="Disordered" evidence="1">
    <location>
        <begin position="57"/>
        <end position="107"/>
    </location>
</feature>
<accession>A0AAV6VAC1</accession>
<dbReference type="Proteomes" id="UP000827092">
    <property type="component" value="Unassembled WGS sequence"/>
</dbReference>
<dbReference type="EMBL" id="JAFNEN010000119">
    <property type="protein sequence ID" value="KAG8193549.1"/>
    <property type="molecule type" value="Genomic_DNA"/>
</dbReference>
<dbReference type="InterPro" id="IPR051656">
    <property type="entry name" value="LEM_domain"/>
</dbReference>
<name>A0AAV6VAC1_9ARAC</name>
<evidence type="ECO:0000256" key="1">
    <source>
        <dbReference type="SAM" id="MobiDB-lite"/>
    </source>
</evidence>
<dbReference type="AlphaFoldDB" id="A0AAV6VAC1"/>
<dbReference type="CDD" id="cd12934">
    <property type="entry name" value="LEM"/>
    <property type="match status" value="1"/>
</dbReference>
<dbReference type="Gene3D" id="1.10.720.40">
    <property type="match status" value="1"/>
</dbReference>
<feature type="compositionally biased region" description="Low complexity" evidence="1">
    <location>
        <begin position="91"/>
        <end position="104"/>
    </location>
</feature>
<keyword evidence="4" id="KW-1185">Reference proteome</keyword>
<dbReference type="SMART" id="SM00540">
    <property type="entry name" value="LEM"/>
    <property type="match status" value="1"/>
</dbReference>
<dbReference type="FunFam" id="1.10.720.40:FF:000001">
    <property type="entry name" value="LEM domain containing 2, isoform CRA_a"/>
    <property type="match status" value="1"/>
</dbReference>
<gene>
    <name evidence="3" type="ORF">JTE90_003758</name>
</gene>
<proteinExistence type="predicted"/>
<organism evidence="3 4">
    <name type="scientific">Oedothorax gibbosus</name>
    <dbReference type="NCBI Taxonomy" id="931172"/>
    <lineage>
        <taxon>Eukaryota</taxon>
        <taxon>Metazoa</taxon>
        <taxon>Ecdysozoa</taxon>
        <taxon>Arthropoda</taxon>
        <taxon>Chelicerata</taxon>
        <taxon>Arachnida</taxon>
        <taxon>Araneae</taxon>
        <taxon>Araneomorphae</taxon>
        <taxon>Entelegynae</taxon>
        <taxon>Araneoidea</taxon>
        <taxon>Linyphiidae</taxon>
        <taxon>Erigoninae</taxon>
        <taxon>Oedothorax</taxon>
    </lineage>
</organism>
<sequence length="193" mass="20796">MDNSLLVEGMNIADLSDEELAERLQSLGFNPGPILSTTRSVYQRKLARLLRNETFSEAVNGEGEEEEEGENVGGGEGGASPSPLHSTFLDSPYAASPPSFCASPPAQPINLNYDDLRRRPLNRDSSDMYSSSPQQWSAADLVSQVEPPPGEFEKPLLSPMTKGVLLIAVALFALLIYCNMEPAAPVSPFSQAP</sequence>
<dbReference type="PANTHER" id="PTHR12019">
    <property type="entry name" value="LAMINA-ASSOCIATED POLYPEPTIDE THYMOPOIETIN"/>
    <property type="match status" value="1"/>
</dbReference>
<dbReference type="InterPro" id="IPR011015">
    <property type="entry name" value="LEM/LEM-like_dom_sf"/>
</dbReference>
<reference evidence="3 4" key="1">
    <citation type="journal article" date="2022" name="Nat. Ecol. Evol.">
        <title>A masculinizing supergene underlies an exaggerated male reproductive morph in a spider.</title>
        <authorList>
            <person name="Hendrickx F."/>
            <person name="De Corte Z."/>
            <person name="Sonet G."/>
            <person name="Van Belleghem S.M."/>
            <person name="Kostlbacher S."/>
            <person name="Vangestel C."/>
        </authorList>
    </citation>
    <scope>NUCLEOTIDE SEQUENCE [LARGE SCALE GENOMIC DNA]</scope>
    <source>
        <strain evidence="3">W744_W776</strain>
    </source>
</reference>
<evidence type="ECO:0000313" key="4">
    <source>
        <dbReference type="Proteomes" id="UP000827092"/>
    </source>
</evidence>